<dbReference type="EMBL" id="NPDS01000006">
    <property type="protein sequence ID" value="PJZ56487.1"/>
    <property type="molecule type" value="Genomic_DNA"/>
</dbReference>
<dbReference type="SUPFAM" id="SSF48371">
    <property type="entry name" value="ARM repeat"/>
    <property type="match status" value="1"/>
</dbReference>
<feature type="transmembrane region" description="Helical" evidence="1">
    <location>
        <begin position="31"/>
        <end position="49"/>
    </location>
</feature>
<dbReference type="Gene3D" id="1.25.10.10">
    <property type="entry name" value="Leucine-rich Repeat Variant"/>
    <property type="match status" value="1"/>
</dbReference>
<reference evidence="2 3" key="1">
    <citation type="submission" date="2017-07" db="EMBL/GenBank/DDBJ databases">
        <title>Leptospira spp. isolated from tropical soils.</title>
        <authorList>
            <person name="Thibeaux R."/>
            <person name="Iraola G."/>
            <person name="Ferres I."/>
            <person name="Bierque E."/>
            <person name="Girault D."/>
            <person name="Soupe-Gilbert M.-E."/>
            <person name="Picardeau M."/>
            <person name="Goarant C."/>
        </authorList>
    </citation>
    <scope>NUCLEOTIDE SEQUENCE [LARGE SCALE GENOMIC DNA]</scope>
    <source>
        <strain evidence="2 3">FH4-C-A1</strain>
    </source>
</reference>
<sequence length="199" mass="23181">MMIEEKLLFSFPFLAMLVFCIVILVRVSVKIKWILAVVTVLLSVVWFWYRPQYLLSRWRMDSFDDSSRSIVAFGLGAHAYGYEESLSEIVFYRPILREVLLKDPNPKVRIRAALFLGYSKNESDRETLMYALDDSQFGVRLAASLALLPKEFMWSSENFLAYGKFCLLMKQDENCDPDEKTILAFVDLMRSRMLGVKTR</sequence>
<organism evidence="2 3">
    <name type="scientific">Leptospira barantonii</name>
    <dbReference type="NCBI Taxonomy" id="2023184"/>
    <lineage>
        <taxon>Bacteria</taxon>
        <taxon>Pseudomonadati</taxon>
        <taxon>Spirochaetota</taxon>
        <taxon>Spirochaetia</taxon>
        <taxon>Leptospirales</taxon>
        <taxon>Leptospiraceae</taxon>
        <taxon>Leptospira</taxon>
    </lineage>
</organism>
<evidence type="ECO:0000313" key="2">
    <source>
        <dbReference type="EMBL" id="PJZ56487.1"/>
    </source>
</evidence>
<feature type="transmembrane region" description="Helical" evidence="1">
    <location>
        <begin position="7"/>
        <end position="25"/>
    </location>
</feature>
<evidence type="ECO:0000313" key="3">
    <source>
        <dbReference type="Proteomes" id="UP000231879"/>
    </source>
</evidence>
<comment type="caution">
    <text evidence="2">The sequence shown here is derived from an EMBL/GenBank/DDBJ whole genome shotgun (WGS) entry which is preliminary data.</text>
</comment>
<gene>
    <name evidence="2" type="ORF">CH367_13560</name>
</gene>
<accession>A0ABX4NLL0</accession>
<dbReference type="Pfam" id="PF13646">
    <property type="entry name" value="HEAT_2"/>
    <property type="match status" value="1"/>
</dbReference>
<dbReference type="RefSeq" id="WP_100763059.1">
    <property type="nucleotide sequence ID" value="NZ_NPDS01000006.1"/>
</dbReference>
<keyword evidence="1" id="KW-0812">Transmembrane</keyword>
<dbReference type="InterPro" id="IPR016024">
    <property type="entry name" value="ARM-type_fold"/>
</dbReference>
<keyword evidence="1" id="KW-1133">Transmembrane helix</keyword>
<name>A0ABX4NLL0_9LEPT</name>
<dbReference type="Proteomes" id="UP000231879">
    <property type="component" value="Unassembled WGS sequence"/>
</dbReference>
<keyword evidence="1" id="KW-0472">Membrane</keyword>
<protein>
    <recommendedName>
        <fullName evidence="4">HEAT repeat domain-containing protein</fullName>
    </recommendedName>
</protein>
<evidence type="ECO:0008006" key="4">
    <source>
        <dbReference type="Google" id="ProtNLM"/>
    </source>
</evidence>
<proteinExistence type="predicted"/>
<dbReference type="InterPro" id="IPR011989">
    <property type="entry name" value="ARM-like"/>
</dbReference>
<keyword evidence="3" id="KW-1185">Reference proteome</keyword>
<evidence type="ECO:0000256" key="1">
    <source>
        <dbReference type="SAM" id="Phobius"/>
    </source>
</evidence>